<dbReference type="Pfam" id="PF05048">
    <property type="entry name" value="NosD"/>
    <property type="match status" value="1"/>
</dbReference>
<dbReference type="InterPro" id="IPR026464">
    <property type="entry name" value="NosD_copper_fam"/>
</dbReference>
<dbReference type="SUPFAM" id="SSF51126">
    <property type="entry name" value="Pectin lyase-like"/>
    <property type="match status" value="1"/>
</dbReference>
<dbReference type="Gene3D" id="2.160.20.10">
    <property type="entry name" value="Single-stranded right-handed beta-helix, Pectin lyase-like"/>
    <property type="match status" value="1"/>
</dbReference>
<keyword evidence="4" id="KW-0067">ATP-binding</keyword>
<dbReference type="RefSeq" id="WP_088570486.1">
    <property type="nucleotide sequence ID" value="NZ_FYEK01000012.1"/>
</dbReference>
<keyword evidence="3" id="KW-0547">Nucleotide-binding</keyword>
<keyword evidence="5" id="KW-0732">Signal</keyword>
<comment type="similarity">
    <text evidence="1">Belongs to the ABC transporter superfamily.</text>
</comment>
<dbReference type="SMART" id="SM00710">
    <property type="entry name" value="PbH1"/>
    <property type="match status" value="7"/>
</dbReference>
<keyword evidence="2" id="KW-0813">Transport</keyword>
<feature type="signal peptide" evidence="5">
    <location>
        <begin position="1"/>
        <end position="18"/>
    </location>
</feature>
<evidence type="ECO:0000256" key="5">
    <source>
        <dbReference type="SAM" id="SignalP"/>
    </source>
</evidence>
<dbReference type="EMBL" id="FYEK01000012">
    <property type="protein sequence ID" value="SNB61157.1"/>
    <property type="molecule type" value="Genomic_DNA"/>
</dbReference>
<dbReference type="AlphaFoldDB" id="A0A212QP02"/>
<dbReference type="InterPro" id="IPR011050">
    <property type="entry name" value="Pectin_lyase_fold/virulence"/>
</dbReference>
<keyword evidence="8" id="KW-1185">Reference proteome</keyword>
<dbReference type="GO" id="GO:0016887">
    <property type="term" value="F:ATP hydrolysis activity"/>
    <property type="evidence" value="ECO:0007669"/>
    <property type="project" value="InterPro"/>
</dbReference>
<organism evidence="7 8">
    <name type="scientific">Thermoflexus hugenholtzii JAD2</name>
    <dbReference type="NCBI Taxonomy" id="877466"/>
    <lineage>
        <taxon>Bacteria</taxon>
        <taxon>Bacillati</taxon>
        <taxon>Chloroflexota</taxon>
        <taxon>Thermoflexia</taxon>
        <taxon>Thermoflexales</taxon>
        <taxon>Thermoflexaceae</taxon>
        <taxon>Thermoflexus</taxon>
    </lineage>
</organism>
<dbReference type="PANTHER" id="PTHR42711:SF5">
    <property type="entry name" value="ABC TRANSPORTER ATP-BINDING PROTEIN NATA"/>
    <property type="match status" value="1"/>
</dbReference>
<evidence type="ECO:0000256" key="1">
    <source>
        <dbReference type="ARBA" id="ARBA00005417"/>
    </source>
</evidence>
<dbReference type="OrthoDB" id="159063at2"/>
<accession>A0A212QP02</accession>
<dbReference type="PANTHER" id="PTHR42711">
    <property type="entry name" value="ABC TRANSPORTER ATP-BINDING PROTEIN"/>
    <property type="match status" value="1"/>
</dbReference>
<dbReference type="Pfam" id="PF00005">
    <property type="entry name" value="ABC_tran"/>
    <property type="match status" value="1"/>
</dbReference>
<dbReference type="InParanoid" id="A0A212QP02"/>
<dbReference type="NCBIfam" id="TIGR04247">
    <property type="entry name" value="NosD_copper_fam"/>
    <property type="match status" value="1"/>
</dbReference>
<evidence type="ECO:0000256" key="2">
    <source>
        <dbReference type="ARBA" id="ARBA00022448"/>
    </source>
</evidence>
<proteinExistence type="inferred from homology"/>
<feature type="chain" id="PRO_5013166039" evidence="5">
    <location>
        <begin position="19"/>
        <end position="742"/>
    </location>
</feature>
<dbReference type="InterPro" id="IPR006633">
    <property type="entry name" value="Carb-bd_sugar_hydrolysis-dom"/>
</dbReference>
<dbReference type="Gene3D" id="3.40.50.300">
    <property type="entry name" value="P-loop containing nucleotide triphosphate hydrolases"/>
    <property type="match status" value="1"/>
</dbReference>
<evidence type="ECO:0000259" key="6">
    <source>
        <dbReference type="PROSITE" id="PS50893"/>
    </source>
</evidence>
<gene>
    <name evidence="7" type="ORF">SAMN02746019_00026810</name>
</gene>
<dbReference type="InterPro" id="IPR003593">
    <property type="entry name" value="AAA+_ATPase"/>
</dbReference>
<dbReference type="SUPFAM" id="SSF52540">
    <property type="entry name" value="P-loop containing nucleoside triphosphate hydrolases"/>
    <property type="match status" value="1"/>
</dbReference>
<dbReference type="InterPro" id="IPR027417">
    <property type="entry name" value="P-loop_NTPase"/>
</dbReference>
<dbReference type="InterPro" id="IPR003439">
    <property type="entry name" value="ABC_transporter-like_ATP-bd"/>
</dbReference>
<dbReference type="GO" id="GO:0005524">
    <property type="term" value="F:ATP binding"/>
    <property type="evidence" value="ECO:0007669"/>
    <property type="project" value="UniProtKB-KW"/>
</dbReference>
<reference evidence="8" key="1">
    <citation type="submission" date="2017-06" db="EMBL/GenBank/DDBJ databases">
        <authorList>
            <person name="Varghese N."/>
            <person name="Submissions S."/>
        </authorList>
    </citation>
    <scope>NUCLEOTIDE SEQUENCE [LARGE SCALE GENOMIC DNA]</scope>
    <source>
        <strain evidence="8">JAD2</strain>
    </source>
</reference>
<evidence type="ECO:0000256" key="4">
    <source>
        <dbReference type="ARBA" id="ARBA00022840"/>
    </source>
</evidence>
<name>A0A212QP02_9CHLR</name>
<sequence length="742" mass="81609">MILPLALALWALLGGAPADPGRSLQEAIDAAPPGATLEVRGGVHYGPIRIDKPLTLIGVDSPVLDGQGQGTVLWITAPGVTVRGFVIRRSGRSLTHEDAGIRAEGAPGVILEDNRLEDVLFGIYLKDSPGARIRNNRIRGLDVPEAERGDAIRLWYSSDAYIEGNETERGRDVIIWFSDRSVLRDNRFRGGRYGIHYMYCNESLAEGNILEGNYVGIYMMYSRGGVFRRNRFLHHRGPSGYGMAFKDSDEILAEENLFANNTAALFLDNTPRAEGSPVRFERNLFAYNGIGVLALPMVRGAIFRENVFWENEQQAAVQGEGNLQANRWEGNFWSDYVGFDVDGDGIGDLPYRSQRLFEALTDAMPALRIFWGTPAVQALETAARLVPFFAPQVRLEDPAPRMRPPAGIPGAAGHTPRHRVPWLGLGLGGLALAMIGWRWLQRTPAGPIRADPRQTPAAMLEIRGLRKRFGQTWVVRGLDLRVQPGEAVALWGPNGAGKTTVLRCILGLLSFEGHIRVAGRDVRKEGPAARRAIGYVPQELAFYSWTVRETLAFFAALRGVPVDPGIVEAMGLATYQDHPVRALSGGLKQRLALALARMGDPPLLLLDEPTANLDMAARLEWMRQLQALKAQGKTLIFSSHRLEEILELADRVVVLREGQVVAEVAPEALARTVGLQARLRLSLPPAEQDRARRLLEEAGYPVVANHHGLTLTVPADQKLAPVQQLWAAGIPVQDAEWELSEP</sequence>
<dbReference type="SMART" id="SM00722">
    <property type="entry name" value="CASH"/>
    <property type="match status" value="2"/>
</dbReference>
<evidence type="ECO:0000313" key="8">
    <source>
        <dbReference type="Proteomes" id="UP000197025"/>
    </source>
</evidence>
<dbReference type="Proteomes" id="UP000197025">
    <property type="component" value="Unassembled WGS sequence"/>
</dbReference>
<dbReference type="InterPro" id="IPR012334">
    <property type="entry name" value="Pectin_lyas_fold"/>
</dbReference>
<dbReference type="InterPro" id="IPR007742">
    <property type="entry name" value="NosD_dom"/>
</dbReference>
<evidence type="ECO:0000256" key="3">
    <source>
        <dbReference type="ARBA" id="ARBA00022741"/>
    </source>
</evidence>
<feature type="domain" description="ABC transporter" evidence="6">
    <location>
        <begin position="460"/>
        <end position="682"/>
    </location>
</feature>
<dbReference type="SMART" id="SM00382">
    <property type="entry name" value="AAA"/>
    <property type="match status" value="1"/>
</dbReference>
<evidence type="ECO:0000313" key="7">
    <source>
        <dbReference type="EMBL" id="SNB61157.1"/>
    </source>
</evidence>
<dbReference type="CDD" id="cd03230">
    <property type="entry name" value="ABC_DR_subfamily_A"/>
    <property type="match status" value="1"/>
</dbReference>
<dbReference type="InterPro" id="IPR050763">
    <property type="entry name" value="ABC_transporter_ATP-binding"/>
</dbReference>
<dbReference type="InterPro" id="IPR006626">
    <property type="entry name" value="PbH1"/>
</dbReference>
<protein>
    <submittedName>
        <fullName evidence="7">Nitrous oxidase accessory protein</fullName>
    </submittedName>
</protein>
<dbReference type="PROSITE" id="PS50893">
    <property type="entry name" value="ABC_TRANSPORTER_2"/>
    <property type="match status" value="1"/>
</dbReference>